<reference evidence="3 4" key="1">
    <citation type="submission" date="2024-09" db="EMBL/GenBank/DDBJ databases">
        <authorList>
            <person name="Sun Q."/>
            <person name="Mori K."/>
        </authorList>
    </citation>
    <scope>NUCLEOTIDE SEQUENCE [LARGE SCALE GENOMIC DNA]</scope>
    <source>
        <strain evidence="3 4">CCM 7468</strain>
    </source>
</reference>
<organism evidence="3 4">
    <name type="scientific">Muricoccus vinaceus</name>
    <dbReference type="NCBI Taxonomy" id="424704"/>
    <lineage>
        <taxon>Bacteria</taxon>
        <taxon>Pseudomonadati</taxon>
        <taxon>Pseudomonadota</taxon>
        <taxon>Alphaproteobacteria</taxon>
        <taxon>Acetobacterales</taxon>
        <taxon>Roseomonadaceae</taxon>
        <taxon>Muricoccus</taxon>
    </lineage>
</organism>
<proteinExistence type="predicted"/>
<dbReference type="Proteomes" id="UP001589789">
    <property type="component" value="Unassembled WGS sequence"/>
</dbReference>
<accession>A0ABV6J017</accession>
<dbReference type="Gene3D" id="3.40.50.2000">
    <property type="entry name" value="Glycogen Phosphorylase B"/>
    <property type="match status" value="2"/>
</dbReference>
<dbReference type="InterPro" id="IPR050194">
    <property type="entry name" value="Glycosyltransferase_grp1"/>
</dbReference>
<comment type="caution">
    <text evidence="3">The sequence shown here is derived from an EMBL/GenBank/DDBJ whole genome shotgun (WGS) entry which is preliminary data.</text>
</comment>
<dbReference type="EMBL" id="JBHLVZ010000098">
    <property type="protein sequence ID" value="MFC0389177.1"/>
    <property type="molecule type" value="Genomic_DNA"/>
</dbReference>
<dbReference type="Pfam" id="PF00534">
    <property type="entry name" value="Glycos_transf_1"/>
    <property type="match status" value="1"/>
</dbReference>
<dbReference type="CDD" id="cd03823">
    <property type="entry name" value="GT4_ExpE7-like"/>
    <property type="match status" value="1"/>
</dbReference>
<dbReference type="RefSeq" id="WP_377056309.1">
    <property type="nucleotide sequence ID" value="NZ_JBHLVZ010000098.1"/>
</dbReference>
<evidence type="ECO:0000313" key="3">
    <source>
        <dbReference type="EMBL" id="MFC0389177.1"/>
    </source>
</evidence>
<keyword evidence="4" id="KW-1185">Reference proteome</keyword>
<feature type="domain" description="Glycosyl transferase family 1" evidence="1">
    <location>
        <begin position="229"/>
        <end position="381"/>
    </location>
</feature>
<gene>
    <name evidence="3" type="ORF">ACFFIC_27070</name>
</gene>
<evidence type="ECO:0000259" key="1">
    <source>
        <dbReference type="Pfam" id="PF00534"/>
    </source>
</evidence>
<dbReference type="Pfam" id="PF13439">
    <property type="entry name" value="Glyco_transf_4"/>
    <property type="match status" value="1"/>
</dbReference>
<dbReference type="InterPro" id="IPR028098">
    <property type="entry name" value="Glyco_trans_4-like_N"/>
</dbReference>
<dbReference type="PANTHER" id="PTHR45947">
    <property type="entry name" value="SULFOQUINOVOSYL TRANSFERASE SQD2"/>
    <property type="match status" value="1"/>
</dbReference>
<evidence type="ECO:0000259" key="2">
    <source>
        <dbReference type="Pfam" id="PF13439"/>
    </source>
</evidence>
<dbReference type="PANTHER" id="PTHR45947:SF13">
    <property type="entry name" value="TRANSFERASE"/>
    <property type="match status" value="1"/>
</dbReference>
<evidence type="ECO:0000313" key="4">
    <source>
        <dbReference type="Proteomes" id="UP001589789"/>
    </source>
</evidence>
<dbReference type="SUPFAM" id="SSF53756">
    <property type="entry name" value="UDP-Glycosyltransferase/glycogen phosphorylase"/>
    <property type="match status" value="1"/>
</dbReference>
<dbReference type="InterPro" id="IPR001296">
    <property type="entry name" value="Glyco_trans_1"/>
</dbReference>
<sequence>MRLLTMAHLHPAVSKGGAEIAAYQLHNTLRSSPEVEASWFLAASGGRVSARLGARLSQPFGANEYVYAGAGFDHFTHSNPDPEWPVELARLLEELRPNVVHLHHYTNFGVDTLLTIRRVLPEAHIVVTLHEYLAICNHFGQMVKRPGMALCDRSSPRDCNRCFPERSEQDFFLRELFIKRFFRMVDHFISPSQFLADRYIAWGIAPSRITVIENGVPDAPSLPTRPRRADTPLSIGFFGQISRLKGIDVLFDAAEILEEAGITGIHIDVHGDHSGQPPEFRALFEARLANAPKNVHVHGPYENDRVHSLMRSVDAVIVPSVWWENSPLVIQEAFLARRPVISSDIGGMAEKVRNGVDGFHFRAGNARSLAALLTELSAQPDRLLALDRTLARPLTLHQTSASTLALYRACSVRAAADADGRTIPALPEMQLA</sequence>
<name>A0ABV6J017_9PROT</name>
<feature type="domain" description="Glycosyltransferase subfamily 4-like N-terminal" evidence="2">
    <location>
        <begin position="16"/>
        <end position="217"/>
    </location>
</feature>
<protein>
    <submittedName>
        <fullName evidence="3">Glycosyltransferase family 4 protein</fullName>
    </submittedName>
</protein>